<evidence type="ECO:0000313" key="6">
    <source>
        <dbReference type="Proteomes" id="UP000019376"/>
    </source>
</evidence>
<dbReference type="InterPro" id="IPR029063">
    <property type="entry name" value="SAM-dependent_MTases_sf"/>
</dbReference>
<dbReference type="PANTHER" id="PTHR32183">
    <property type="match status" value="1"/>
</dbReference>
<dbReference type="PROSITE" id="PS51585">
    <property type="entry name" value="SAM_MT_TPMT"/>
    <property type="match status" value="1"/>
</dbReference>
<dbReference type="AlphaFoldDB" id="S8B7K0"/>
<dbReference type="Gene3D" id="3.40.50.150">
    <property type="entry name" value="Vaccinia Virus protein VP39"/>
    <property type="match status" value="1"/>
</dbReference>
<keyword evidence="2" id="KW-0489">Methyltransferase</keyword>
<dbReference type="GO" id="GO:0032259">
    <property type="term" value="P:methylation"/>
    <property type="evidence" value="ECO:0007669"/>
    <property type="project" value="UniProtKB-KW"/>
</dbReference>
<evidence type="ECO:0000256" key="2">
    <source>
        <dbReference type="ARBA" id="ARBA00022603"/>
    </source>
</evidence>
<dbReference type="Pfam" id="PF05724">
    <property type="entry name" value="TPMT"/>
    <property type="match status" value="1"/>
</dbReference>
<dbReference type="STRING" id="933388.S8B7K0"/>
<evidence type="ECO:0000256" key="3">
    <source>
        <dbReference type="ARBA" id="ARBA00022679"/>
    </source>
</evidence>
<sequence length="282" mass="30984">MVQSSESQAHPGGGGRLLNTFLNRPVEDHSSAWSDLWDAGESNLWDRGKPSPALIDLVEQQTPLLSPLTPTGRRKRALVPGCGRGYDVVMLALHGFDACGLEISETAVQEARRYAADVMARPPADYFGAQYRPPSSPGSVTFVKGDFLNPAWSVEEGADGANAFDLVYDYTFLCALHPRKRPDWAVGMSRVIKSQGLLVCLEFPMYKDPRLAGPPWGLKGVHWNLLVKGGNGEITGEVADDGKEKNDCDSETGNFQRLLYIKPPRSYEVARGTDMISVYIRK</sequence>
<dbReference type="eggNOG" id="ENOG502QVNN">
    <property type="taxonomic scope" value="Eukaryota"/>
</dbReference>
<dbReference type="PANTHER" id="PTHR32183:SF6">
    <property type="entry name" value="CYSTEINE SULFINATE DESULFINASE_CYSTEINE DESULFURASE AND RELATED ENZYMES"/>
    <property type="match status" value="1"/>
</dbReference>
<name>S8B7K0_PENO1</name>
<keyword evidence="1" id="KW-0597">Phosphoprotein</keyword>
<reference evidence="5 6" key="1">
    <citation type="journal article" date="2013" name="PLoS ONE">
        <title>Genomic and secretomic analyses reveal unique features of the lignocellulolytic enzyme system of Penicillium decumbens.</title>
        <authorList>
            <person name="Liu G."/>
            <person name="Zhang L."/>
            <person name="Wei X."/>
            <person name="Zou G."/>
            <person name="Qin Y."/>
            <person name="Ma L."/>
            <person name="Li J."/>
            <person name="Zheng H."/>
            <person name="Wang S."/>
            <person name="Wang C."/>
            <person name="Xun L."/>
            <person name="Zhao G.-P."/>
            <person name="Zhou Z."/>
            <person name="Qu Y."/>
        </authorList>
    </citation>
    <scope>NUCLEOTIDE SEQUENCE [LARGE SCALE GENOMIC DNA]</scope>
    <source>
        <strain evidence="6">114-2 / CGMCC 5302</strain>
    </source>
</reference>
<evidence type="ECO:0008006" key="7">
    <source>
        <dbReference type="Google" id="ProtNLM"/>
    </source>
</evidence>
<protein>
    <recommendedName>
        <fullName evidence="7">Methyltransferase domain-containing protein</fullName>
    </recommendedName>
</protein>
<keyword evidence="6" id="KW-1185">Reference proteome</keyword>
<dbReference type="HOGENOM" id="CLU_056435_7_0_1"/>
<keyword evidence="4" id="KW-0949">S-adenosyl-L-methionine</keyword>
<keyword evidence="3" id="KW-0808">Transferase</keyword>
<evidence type="ECO:0000256" key="1">
    <source>
        <dbReference type="ARBA" id="ARBA00022553"/>
    </source>
</evidence>
<dbReference type="PhylomeDB" id="S8B7K0"/>
<evidence type="ECO:0000313" key="5">
    <source>
        <dbReference type="EMBL" id="EPS30702.1"/>
    </source>
</evidence>
<dbReference type="EMBL" id="KB644412">
    <property type="protein sequence ID" value="EPS30702.1"/>
    <property type="molecule type" value="Genomic_DNA"/>
</dbReference>
<organism evidence="5 6">
    <name type="scientific">Penicillium oxalicum (strain 114-2 / CGMCC 5302)</name>
    <name type="common">Penicillium decumbens</name>
    <dbReference type="NCBI Taxonomy" id="933388"/>
    <lineage>
        <taxon>Eukaryota</taxon>
        <taxon>Fungi</taxon>
        <taxon>Dikarya</taxon>
        <taxon>Ascomycota</taxon>
        <taxon>Pezizomycotina</taxon>
        <taxon>Eurotiomycetes</taxon>
        <taxon>Eurotiomycetidae</taxon>
        <taxon>Eurotiales</taxon>
        <taxon>Aspergillaceae</taxon>
        <taxon>Penicillium</taxon>
    </lineage>
</organism>
<evidence type="ECO:0000256" key="4">
    <source>
        <dbReference type="ARBA" id="ARBA00022691"/>
    </source>
</evidence>
<dbReference type="GO" id="GO:0008757">
    <property type="term" value="F:S-adenosylmethionine-dependent methyltransferase activity"/>
    <property type="evidence" value="ECO:0007669"/>
    <property type="project" value="InterPro"/>
</dbReference>
<gene>
    <name evidence="5" type="ORF">PDE_05654</name>
</gene>
<dbReference type="SUPFAM" id="SSF53335">
    <property type="entry name" value="S-adenosyl-L-methionine-dependent methyltransferases"/>
    <property type="match status" value="1"/>
</dbReference>
<accession>S8B7K0</accession>
<dbReference type="Proteomes" id="UP000019376">
    <property type="component" value="Unassembled WGS sequence"/>
</dbReference>
<dbReference type="OrthoDB" id="276151at2759"/>
<dbReference type="InterPro" id="IPR008854">
    <property type="entry name" value="TPMT"/>
</dbReference>
<proteinExistence type="predicted"/>